<name>A0ABQ3HT19_9SPHI</name>
<evidence type="ECO:0000256" key="1">
    <source>
        <dbReference type="SAM" id="SignalP"/>
    </source>
</evidence>
<accession>A0ABQ3HT19</accession>
<dbReference type="EMBL" id="BNAF01000003">
    <property type="protein sequence ID" value="GHE29025.1"/>
    <property type="molecule type" value="Genomic_DNA"/>
</dbReference>
<evidence type="ECO:0000313" key="2">
    <source>
        <dbReference type="EMBL" id="GHE29025.1"/>
    </source>
</evidence>
<evidence type="ECO:0008006" key="4">
    <source>
        <dbReference type="Google" id="ProtNLM"/>
    </source>
</evidence>
<feature type="signal peptide" evidence="1">
    <location>
        <begin position="1"/>
        <end position="21"/>
    </location>
</feature>
<protein>
    <recommendedName>
        <fullName evidence="4">DUF4468 domain-containing protein</fullName>
    </recommendedName>
</protein>
<reference evidence="3" key="1">
    <citation type="journal article" date="2019" name="Int. J. Syst. Evol. Microbiol.">
        <title>The Global Catalogue of Microorganisms (GCM) 10K type strain sequencing project: providing services to taxonomists for standard genome sequencing and annotation.</title>
        <authorList>
            <consortium name="The Broad Institute Genomics Platform"/>
            <consortium name="The Broad Institute Genome Sequencing Center for Infectious Disease"/>
            <person name="Wu L."/>
            <person name="Ma J."/>
        </authorList>
    </citation>
    <scope>NUCLEOTIDE SEQUENCE [LARGE SCALE GENOMIC DNA]</scope>
    <source>
        <strain evidence="3">CGMCC 1.12966</strain>
    </source>
</reference>
<keyword evidence="3" id="KW-1185">Reference proteome</keyword>
<proteinExistence type="predicted"/>
<gene>
    <name evidence="2" type="ORF">GCM10017764_09570</name>
</gene>
<dbReference type="Proteomes" id="UP000620550">
    <property type="component" value="Unassembled WGS sequence"/>
</dbReference>
<sequence>MSFKKISLVIINLSICIICHAQLKVDSSLVYTKFRQLGPLYTELMDTLGHIKIADSSAYKPVVSPIKYLNGEGTFVFEIDTSNKVTNILITEFKSYQKYNDRIDVKDYIVFVDSGSIGFTLEKVHTYQMNPSSLEVIDKLFERAKSLNDFQILKRRKGPNRKYLRIQFEDNT</sequence>
<evidence type="ECO:0000313" key="3">
    <source>
        <dbReference type="Proteomes" id="UP000620550"/>
    </source>
</evidence>
<keyword evidence="1" id="KW-0732">Signal</keyword>
<comment type="caution">
    <text evidence="2">The sequence shown here is derived from an EMBL/GenBank/DDBJ whole genome shotgun (WGS) entry which is preliminary data.</text>
</comment>
<organism evidence="2 3">
    <name type="scientific">Sphingobacterium griseoflavum</name>
    <dbReference type="NCBI Taxonomy" id="1474952"/>
    <lineage>
        <taxon>Bacteria</taxon>
        <taxon>Pseudomonadati</taxon>
        <taxon>Bacteroidota</taxon>
        <taxon>Sphingobacteriia</taxon>
        <taxon>Sphingobacteriales</taxon>
        <taxon>Sphingobacteriaceae</taxon>
        <taxon>Sphingobacterium</taxon>
    </lineage>
</organism>
<feature type="chain" id="PRO_5045283737" description="DUF4468 domain-containing protein" evidence="1">
    <location>
        <begin position="22"/>
        <end position="172"/>
    </location>
</feature>